<dbReference type="Gene3D" id="3.20.20.10">
    <property type="entry name" value="Alanine racemase"/>
    <property type="match status" value="1"/>
</dbReference>
<gene>
    <name evidence="4" type="ORF">SAMN02745724_01409</name>
</gene>
<dbReference type="GO" id="GO:0009089">
    <property type="term" value="P:lysine biosynthetic process via diaminopimelate"/>
    <property type="evidence" value="ECO:0007669"/>
    <property type="project" value="TreeGrafter"/>
</dbReference>
<dbReference type="Gene3D" id="2.40.37.10">
    <property type="entry name" value="Lyase, Ornithine Decarboxylase, Chain A, domain 1"/>
    <property type="match status" value="1"/>
</dbReference>
<name>A0A1I1I857_9GAMM</name>
<dbReference type="STRING" id="1123010.SAMN02745724_01409"/>
<evidence type="ECO:0000256" key="1">
    <source>
        <dbReference type="ARBA" id="ARBA00001933"/>
    </source>
</evidence>
<dbReference type="InterPro" id="IPR022644">
    <property type="entry name" value="De-COase2_N"/>
</dbReference>
<feature type="domain" description="Orn/DAP/Arg decarboxylase 2 N-terminal" evidence="3">
    <location>
        <begin position="26"/>
        <end position="256"/>
    </location>
</feature>
<sequence length="376" mass="42079">MEQITKLLNENHRQIETPCYFYSVSRVAKNYKQLKTALGTELIYSMKANNDVDLLMRCSHHLSGGIEIASIGELNLVAGGNSEKYINNPSTDKKFLRAAVASRSTIIIDNLVQLKTLIEFIGKRPLKPILLRLNSCVLKQFNPDLPKIRPDQFGMDWDTVCQALDICQQNQIPLGGIHLFNGSYNFTKVAFETAKAALDIVNEIQRRYTSPLTFLNLGGGFSDNWQESDFDFAAYRHLLTQFPDNITIAHETGRGLMASAGFFATRIRYLKNIEQELIAVCDGGINQNFLLAQTENSFRKLKTPKLWSQSPHEATSACTYVGSSCSKDDVIGKQNDNHILPQVGDISIYSNCGAYNASYTLTPFLKLPAAKTYIIE</sequence>
<dbReference type="InterPro" id="IPR009006">
    <property type="entry name" value="Ala_racemase/Decarboxylase_C"/>
</dbReference>
<dbReference type="Pfam" id="PF02784">
    <property type="entry name" value="Orn_Arg_deC_N"/>
    <property type="match status" value="1"/>
</dbReference>
<dbReference type="EMBL" id="FOLO01000007">
    <property type="protein sequence ID" value="SFC32002.1"/>
    <property type="molecule type" value="Genomic_DNA"/>
</dbReference>
<reference evidence="4 5" key="1">
    <citation type="submission" date="2016-10" db="EMBL/GenBank/DDBJ databases">
        <authorList>
            <person name="de Groot N.N."/>
        </authorList>
    </citation>
    <scope>NUCLEOTIDE SEQUENCE [LARGE SCALE GENOMIC DNA]</scope>
    <source>
        <strain evidence="4 5">DSM 6059</strain>
    </source>
</reference>
<organism evidence="4 5">
    <name type="scientific">Pseudoalteromonas denitrificans DSM 6059</name>
    <dbReference type="NCBI Taxonomy" id="1123010"/>
    <lineage>
        <taxon>Bacteria</taxon>
        <taxon>Pseudomonadati</taxon>
        <taxon>Pseudomonadota</taxon>
        <taxon>Gammaproteobacteria</taxon>
        <taxon>Alteromonadales</taxon>
        <taxon>Pseudoalteromonadaceae</taxon>
        <taxon>Pseudoalteromonas</taxon>
    </lineage>
</organism>
<dbReference type="SUPFAM" id="SSF50621">
    <property type="entry name" value="Alanine racemase C-terminal domain-like"/>
    <property type="match status" value="1"/>
</dbReference>
<protein>
    <submittedName>
        <fullName evidence="4">Pyridoxal-dependent decarboxylase, C-terminal sheet domain</fullName>
    </submittedName>
</protein>
<proteinExistence type="predicted"/>
<evidence type="ECO:0000313" key="5">
    <source>
        <dbReference type="Proteomes" id="UP000198862"/>
    </source>
</evidence>
<dbReference type="Proteomes" id="UP000198862">
    <property type="component" value="Unassembled WGS sequence"/>
</dbReference>
<dbReference type="PANTHER" id="PTHR43727:SF2">
    <property type="entry name" value="GROUP IV DECARBOXYLASE"/>
    <property type="match status" value="1"/>
</dbReference>
<dbReference type="OrthoDB" id="9802147at2"/>
<evidence type="ECO:0000256" key="2">
    <source>
        <dbReference type="ARBA" id="ARBA00022898"/>
    </source>
</evidence>
<keyword evidence="2" id="KW-0663">Pyridoxal phosphate</keyword>
<dbReference type="InterPro" id="IPR029066">
    <property type="entry name" value="PLP-binding_barrel"/>
</dbReference>
<keyword evidence="5" id="KW-1185">Reference proteome</keyword>
<evidence type="ECO:0000313" key="4">
    <source>
        <dbReference type="EMBL" id="SFC32002.1"/>
    </source>
</evidence>
<comment type="cofactor">
    <cofactor evidence="1">
        <name>pyridoxal 5'-phosphate</name>
        <dbReference type="ChEBI" id="CHEBI:597326"/>
    </cofactor>
</comment>
<evidence type="ECO:0000259" key="3">
    <source>
        <dbReference type="Pfam" id="PF02784"/>
    </source>
</evidence>
<dbReference type="AlphaFoldDB" id="A0A1I1I857"/>
<dbReference type="SUPFAM" id="SSF51419">
    <property type="entry name" value="PLP-binding barrel"/>
    <property type="match status" value="1"/>
</dbReference>
<accession>A0A1I1I857</accession>
<dbReference type="GO" id="GO:0008836">
    <property type="term" value="F:diaminopimelate decarboxylase activity"/>
    <property type="evidence" value="ECO:0007669"/>
    <property type="project" value="TreeGrafter"/>
</dbReference>
<dbReference type="RefSeq" id="WP_091982236.1">
    <property type="nucleotide sequence ID" value="NZ_FOLO01000007.1"/>
</dbReference>
<dbReference type="PANTHER" id="PTHR43727">
    <property type="entry name" value="DIAMINOPIMELATE DECARBOXYLASE"/>
    <property type="match status" value="1"/>
</dbReference>